<proteinExistence type="predicted"/>
<feature type="compositionally biased region" description="Basic and acidic residues" evidence="1">
    <location>
        <begin position="113"/>
        <end position="136"/>
    </location>
</feature>
<feature type="compositionally biased region" description="Basic and acidic residues" evidence="1">
    <location>
        <begin position="222"/>
        <end position="236"/>
    </location>
</feature>
<feature type="region of interest" description="Disordered" evidence="1">
    <location>
        <begin position="269"/>
        <end position="295"/>
    </location>
</feature>
<feature type="compositionally biased region" description="Low complexity" evidence="1">
    <location>
        <begin position="98"/>
        <end position="112"/>
    </location>
</feature>
<name>A0AAV8YDE4_9CUCU</name>
<feature type="compositionally biased region" description="Basic and acidic residues" evidence="1">
    <location>
        <begin position="28"/>
        <end position="52"/>
    </location>
</feature>
<comment type="caution">
    <text evidence="2">The sequence shown here is derived from an EMBL/GenBank/DDBJ whole genome shotgun (WGS) entry which is preliminary data.</text>
</comment>
<protein>
    <submittedName>
        <fullName evidence="2">Uncharacterized protein</fullName>
    </submittedName>
</protein>
<feature type="region of interest" description="Disordered" evidence="1">
    <location>
        <begin position="1"/>
        <end position="163"/>
    </location>
</feature>
<reference evidence="2" key="1">
    <citation type="journal article" date="2023" name="Insect Mol. Biol.">
        <title>Genome sequencing provides insights into the evolution of gene families encoding plant cell wall-degrading enzymes in longhorned beetles.</title>
        <authorList>
            <person name="Shin N.R."/>
            <person name="Okamura Y."/>
            <person name="Kirsch R."/>
            <person name="Pauchet Y."/>
        </authorList>
    </citation>
    <scope>NUCLEOTIDE SEQUENCE</scope>
    <source>
        <strain evidence="2">AMC_N1</strain>
    </source>
</reference>
<dbReference type="Proteomes" id="UP001162162">
    <property type="component" value="Unassembled WGS sequence"/>
</dbReference>
<keyword evidence="3" id="KW-1185">Reference proteome</keyword>
<gene>
    <name evidence="2" type="ORF">NQ318_007979</name>
</gene>
<feature type="compositionally biased region" description="Basic residues" evidence="1">
    <location>
        <begin position="54"/>
        <end position="63"/>
    </location>
</feature>
<dbReference type="EMBL" id="JAPWTK010000136">
    <property type="protein sequence ID" value="KAJ8948456.1"/>
    <property type="molecule type" value="Genomic_DNA"/>
</dbReference>
<evidence type="ECO:0000256" key="1">
    <source>
        <dbReference type="SAM" id="MobiDB-lite"/>
    </source>
</evidence>
<feature type="compositionally biased region" description="Acidic residues" evidence="1">
    <location>
        <begin position="78"/>
        <end position="93"/>
    </location>
</feature>
<feature type="region of interest" description="Disordered" evidence="1">
    <location>
        <begin position="222"/>
        <end position="250"/>
    </location>
</feature>
<feature type="compositionally biased region" description="Basic residues" evidence="1">
    <location>
        <begin position="1"/>
        <end position="14"/>
    </location>
</feature>
<organism evidence="2 3">
    <name type="scientific">Aromia moschata</name>
    <dbReference type="NCBI Taxonomy" id="1265417"/>
    <lineage>
        <taxon>Eukaryota</taxon>
        <taxon>Metazoa</taxon>
        <taxon>Ecdysozoa</taxon>
        <taxon>Arthropoda</taxon>
        <taxon>Hexapoda</taxon>
        <taxon>Insecta</taxon>
        <taxon>Pterygota</taxon>
        <taxon>Neoptera</taxon>
        <taxon>Endopterygota</taxon>
        <taxon>Coleoptera</taxon>
        <taxon>Polyphaga</taxon>
        <taxon>Cucujiformia</taxon>
        <taxon>Chrysomeloidea</taxon>
        <taxon>Cerambycidae</taxon>
        <taxon>Cerambycinae</taxon>
        <taxon>Callichromatini</taxon>
        <taxon>Aromia</taxon>
    </lineage>
</organism>
<accession>A0AAV8YDE4</accession>
<evidence type="ECO:0000313" key="3">
    <source>
        <dbReference type="Proteomes" id="UP001162162"/>
    </source>
</evidence>
<sequence>MKKKRGWVKGRARGKPQDKKQLTLPDLIKNKLQKDSESESLISEKSDEEAVNKKANKRERIKTRKEDKAKRTTRISTEEDSSAEADDEMENDELPVPKDSSPTSKYKYSKTSPSKDKVEASHNDLLRTPIKNEKSETAVVSPKNGTDVKLEKPKSPLYSTTSESELEIDGQKIKTISHKEVIESTLLVAPSLLNSAETNEMVPTSFKEEKIETKVEVEVQEKAAKESETTFERSMEIEEISADSGRKSTDMEIEKFDDDNKNKIIVKEHLTPPISTSKKEEVPLPPVEPLGTNNFADLPVVNKLELKAPNEETIKQIEPKNSHLRD</sequence>
<evidence type="ECO:0000313" key="2">
    <source>
        <dbReference type="EMBL" id="KAJ8948456.1"/>
    </source>
</evidence>
<dbReference type="AlphaFoldDB" id="A0AAV8YDE4"/>